<organism evidence="1">
    <name type="scientific">viral metagenome</name>
    <dbReference type="NCBI Taxonomy" id="1070528"/>
    <lineage>
        <taxon>unclassified sequences</taxon>
        <taxon>metagenomes</taxon>
        <taxon>organismal metagenomes</taxon>
    </lineage>
</organism>
<protein>
    <submittedName>
        <fullName evidence="1">Uncharacterized protein</fullName>
    </submittedName>
</protein>
<accession>A0A6C0I6H6</accession>
<name>A0A6C0I6H6_9ZZZZ</name>
<evidence type="ECO:0000313" key="1">
    <source>
        <dbReference type="EMBL" id="QHT88409.1"/>
    </source>
</evidence>
<dbReference type="EMBL" id="MN740116">
    <property type="protein sequence ID" value="QHT88409.1"/>
    <property type="molecule type" value="Genomic_DNA"/>
</dbReference>
<sequence>MNTSLGSNKRGGASADSSAITRMRKLAAIASNYNQPSKQPRFPAGVVSVGLASSALQVFQNTTKGVAPPLPSGPSFSIVPIGLGDTTQTLNTLLPTLPPLPPWSGGYYAAYSFRAPATTMYRFTLTPTIQNEAVGQRILFVTSGTNIFTETQVLNASPPIELISTATISLPAEYELPATSGNTYYFATYGLLEVGSDTTPQTYTLNIAVG</sequence>
<proteinExistence type="predicted"/>
<dbReference type="AlphaFoldDB" id="A0A6C0I6H6"/>
<reference evidence="1" key="1">
    <citation type="journal article" date="2020" name="Nature">
        <title>Giant virus diversity and host interactions through global metagenomics.</title>
        <authorList>
            <person name="Schulz F."/>
            <person name="Roux S."/>
            <person name="Paez-Espino D."/>
            <person name="Jungbluth S."/>
            <person name="Walsh D.A."/>
            <person name="Denef V.J."/>
            <person name="McMahon K.D."/>
            <person name="Konstantinidis K.T."/>
            <person name="Eloe-Fadrosh E.A."/>
            <person name="Kyrpides N.C."/>
            <person name="Woyke T."/>
        </authorList>
    </citation>
    <scope>NUCLEOTIDE SEQUENCE</scope>
    <source>
        <strain evidence="1">GVMAG-M-3300023184-50</strain>
    </source>
</reference>